<feature type="region of interest" description="Disordered" evidence="1">
    <location>
        <begin position="1"/>
        <end position="93"/>
    </location>
</feature>
<name>A0A4P2R0Y6_SORCE</name>
<feature type="compositionally biased region" description="Basic and acidic residues" evidence="1">
    <location>
        <begin position="1"/>
        <end position="14"/>
    </location>
</feature>
<proteinExistence type="predicted"/>
<feature type="compositionally biased region" description="Low complexity" evidence="1">
    <location>
        <begin position="64"/>
        <end position="93"/>
    </location>
</feature>
<dbReference type="InterPro" id="IPR005532">
    <property type="entry name" value="SUMF_dom"/>
</dbReference>
<dbReference type="PROSITE" id="PS51257">
    <property type="entry name" value="PROKAR_LIPOPROTEIN"/>
    <property type="match status" value="1"/>
</dbReference>
<dbReference type="InterPro" id="IPR042095">
    <property type="entry name" value="SUMF_sf"/>
</dbReference>
<dbReference type="InterPro" id="IPR016187">
    <property type="entry name" value="CTDL_fold"/>
</dbReference>
<dbReference type="EMBL" id="CP012672">
    <property type="protein sequence ID" value="AUX36306.1"/>
    <property type="molecule type" value="Genomic_DNA"/>
</dbReference>
<reference evidence="3 4" key="1">
    <citation type="submission" date="2015-09" db="EMBL/GenBank/DDBJ databases">
        <title>Sorangium comparison.</title>
        <authorList>
            <person name="Zaburannyi N."/>
            <person name="Bunk B."/>
            <person name="Overmann J."/>
            <person name="Mueller R."/>
        </authorList>
    </citation>
    <scope>NUCLEOTIDE SEQUENCE [LARGE SCALE GENOMIC DNA]</scope>
    <source>
        <strain evidence="3 4">So ce836</strain>
    </source>
</reference>
<dbReference type="SUPFAM" id="SSF56436">
    <property type="entry name" value="C-type lectin-like"/>
    <property type="match status" value="1"/>
</dbReference>
<dbReference type="Gene3D" id="3.90.1580.10">
    <property type="entry name" value="paralog of FGE (formylglycine-generating enzyme)"/>
    <property type="match status" value="1"/>
</dbReference>
<evidence type="ECO:0000259" key="2">
    <source>
        <dbReference type="Pfam" id="PF03781"/>
    </source>
</evidence>
<protein>
    <recommendedName>
        <fullName evidence="2">Sulfatase-modifying factor enzyme-like domain-containing protein</fullName>
    </recommendedName>
</protein>
<dbReference type="AlphaFoldDB" id="A0A4P2R0Y6"/>
<evidence type="ECO:0000313" key="3">
    <source>
        <dbReference type="EMBL" id="AUX36306.1"/>
    </source>
</evidence>
<dbReference type="Proteomes" id="UP000295497">
    <property type="component" value="Chromosome"/>
</dbReference>
<accession>A0A4P2R0Y6</accession>
<feature type="domain" description="Sulfatase-modifying factor enzyme-like" evidence="2">
    <location>
        <begin position="156"/>
        <end position="316"/>
    </location>
</feature>
<gene>
    <name evidence="3" type="ORF">SOCE836_085130</name>
</gene>
<evidence type="ECO:0000313" key="4">
    <source>
        <dbReference type="Proteomes" id="UP000295497"/>
    </source>
</evidence>
<feature type="compositionally biased region" description="Low complexity" evidence="1">
    <location>
        <begin position="24"/>
        <end position="33"/>
    </location>
</feature>
<sequence length="405" mass="43760">MPGSSRRDLDHDAGHATPPPLPLSLPALTLAAACSGAPPEPAQKPTAPRAHDDRPPAAAPSPAGPAASTPPAAEPGAPTAEAGTTGGETAAAEEQACPADMKLVEGEYCSEVEHSCLRSWYDKSNKKTICEEFAPTPGRCVGDKTKKRYCIDTYEWPNKKGERPEVMNRFHQAQVKCAAVGKRLCTESEWTLACEGPEMKPFPYGYSRDATKCNGDHLWDDPDMKKVAKRDPGELARLWKGVRSGSQPQCISDYGVADLPANTDEVVASETTGGWRGKFDSVHTGGPWYKGVRNQCRPKIYTHDEGFYYYFLSFRCCAEPDGKTTDPRTPRQIQEGWNMDRVERLAQFTVEQMRGKLELKQQGKCECKATDILCKTMCGTLLGPGAVDATPGGGAPAAPAGGAKR</sequence>
<dbReference type="Pfam" id="PF03781">
    <property type="entry name" value="FGE-sulfatase"/>
    <property type="match status" value="1"/>
</dbReference>
<organism evidence="3 4">
    <name type="scientific">Sorangium cellulosum</name>
    <name type="common">Polyangium cellulosum</name>
    <dbReference type="NCBI Taxonomy" id="56"/>
    <lineage>
        <taxon>Bacteria</taxon>
        <taxon>Pseudomonadati</taxon>
        <taxon>Myxococcota</taxon>
        <taxon>Polyangia</taxon>
        <taxon>Polyangiales</taxon>
        <taxon>Polyangiaceae</taxon>
        <taxon>Sorangium</taxon>
    </lineage>
</organism>
<dbReference type="RefSeq" id="WP_129579149.1">
    <property type="nucleotide sequence ID" value="NZ_CP012672.1"/>
</dbReference>
<evidence type="ECO:0000256" key="1">
    <source>
        <dbReference type="SAM" id="MobiDB-lite"/>
    </source>
</evidence>